<dbReference type="InterPro" id="IPR036179">
    <property type="entry name" value="Ig-like_dom_sf"/>
</dbReference>
<dbReference type="Ensembl" id="ENSRNOT00000135050.1">
    <property type="protein sequence ID" value="ENSRNOP00000108652.1"/>
    <property type="gene ID" value="ENSRNOG00000075798.1"/>
</dbReference>
<dbReference type="PANTHER" id="PTHR23268">
    <property type="entry name" value="T-CELL RECEPTOR BETA CHAIN"/>
    <property type="match status" value="1"/>
</dbReference>
<dbReference type="PANTHER" id="PTHR23268:SF117">
    <property type="entry name" value="T CELL RECEPTOR BETA VARIABLE 29-1"/>
    <property type="match status" value="1"/>
</dbReference>
<evidence type="ECO:0000313" key="7">
    <source>
        <dbReference type="Ensembl" id="ENSRNOP00000108652.1"/>
    </source>
</evidence>
<feature type="domain" description="Ig-like" evidence="6">
    <location>
        <begin position="31"/>
        <end position="113"/>
    </location>
</feature>
<dbReference type="PROSITE" id="PS50835">
    <property type="entry name" value="IG_LIKE"/>
    <property type="match status" value="1"/>
</dbReference>
<reference evidence="7" key="1">
    <citation type="submission" date="2024-01" db="EMBL/GenBank/DDBJ databases">
        <title>GRCr8: a new rat reference genome assembly contstructed from accurate long reads and long range scaffolding.</title>
        <authorList>
            <person name="Doris P.A."/>
            <person name="Kalbfleisch T."/>
            <person name="Li K."/>
            <person name="Howe K."/>
            <person name="Wood J."/>
        </authorList>
    </citation>
    <scope>NUCLEOTIDE SEQUENCE [LARGE SCALE GENOMIC DNA]</scope>
    <source>
        <strain evidence="7">Brown Norway</strain>
    </source>
</reference>
<evidence type="ECO:0000256" key="5">
    <source>
        <dbReference type="SAM" id="SignalP"/>
    </source>
</evidence>
<proteinExistence type="predicted"/>
<keyword evidence="8" id="KW-1185">Reference proteome</keyword>
<dbReference type="Proteomes" id="UP000002494">
    <property type="component" value="Chromosome 4"/>
</dbReference>
<keyword evidence="1 5" id="KW-0732">Signal</keyword>
<dbReference type="Gene3D" id="2.60.40.10">
    <property type="entry name" value="Immunoglobulins"/>
    <property type="match status" value="1"/>
</dbReference>
<accession>A0ABK0LD81</accession>
<keyword evidence="2" id="KW-0391">Immunity</keyword>
<evidence type="ECO:0000313" key="8">
    <source>
        <dbReference type="Proteomes" id="UP000002494"/>
    </source>
</evidence>
<dbReference type="InterPro" id="IPR007110">
    <property type="entry name" value="Ig-like_dom"/>
</dbReference>
<feature type="signal peptide" evidence="5">
    <location>
        <begin position="1"/>
        <end position="16"/>
    </location>
</feature>
<evidence type="ECO:0000259" key="6">
    <source>
        <dbReference type="PROSITE" id="PS50835"/>
    </source>
</evidence>
<dbReference type="SMART" id="SM00406">
    <property type="entry name" value="IGv"/>
    <property type="match status" value="1"/>
</dbReference>
<feature type="chain" id="PRO_5045863757" description="Ig-like domain-containing protein" evidence="5">
    <location>
        <begin position="17"/>
        <end position="113"/>
    </location>
</feature>
<keyword evidence="3" id="KW-1064">Adaptive immunity</keyword>
<protein>
    <recommendedName>
        <fullName evidence="6">Ig-like domain-containing protein</fullName>
    </recommendedName>
</protein>
<dbReference type="Pfam" id="PF07686">
    <property type="entry name" value="V-set"/>
    <property type="match status" value="1"/>
</dbReference>
<evidence type="ECO:0000256" key="3">
    <source>
        <dbReference type="ARBA" id="ARBA00023130"/>
    </source>
</evidence>
<evidence type="ECO:0000256" key="2">
    <source>
        <dbReference type="ARBA" id="ARBA00022859"/>
    </source>
</evidence>
<evidence type="ECO:0000256" key="4">
    <source>
        <dbReference type="ARBA" id="ARBA00023319"/>
    </source>
</evidence>
<reference evidence="7" key="2">
    <citation type="submission" date="2025-08" db="UniProtKB">
        <authorList>
            <consortium name="Ensembl"/>
        </authorList>
    </citation>
    <scope>IDENTIFICATION</scope>
    <source>
        <strain evidence="7">Brown Norway</strain>
    </source>
</reference>
<sequence>MWIFLLLLCSQGSVFSVFLYQKPNRDICQSGTSLKIQCVVDSQVALMFWYQQFQGQNLMLMATANEGSEATYESGFSREKFPISRPNLTFSTLTVNNARPEDSSVYFCSSGDT</sequence>
<dbReference type="SUPFAM" id="SSF48726">
    <property type="entry name" value="Immunoglobulin"/>
    <property type="match status" value="1"/>
</dbReference>
<organism evidence="7 8">
    <name type="scientific">Rattus norvegicus</name>
    <name type="common">Rat</name>
    <dbReference type="NCBI Taxonomy" id="10116"/>
    <lineage>
        <taxon>Eukaryota</taxon>
        <taxon>Metazoa</taxon>
        <taxon>Chordata</taxon>
        <taxon>Craniata</taxon>
        <taxon>Vertebrata</taxon>
        <taxon>Euteleostomi</taxon>
        <taxon>Mammalia</taxon>
        <taxon>Eutheria</taxon>
        <taxon>Euarchontoglires</taxon>
        <taxon>Glires</taxon>
        <taxon>Rodentia</taxon>
        <taxon>Myomorpha</taxon>
        <taxon>Muroidea</taxon>
        <taxon>Muridae</taxon>
        <taxon>Murinae</taxon>
        <taxon>Rattus</taxon>
    </lineage>
</organism>
<dbReference type="GeneTree" id="ENSGT00530000064313"/>
<name>A0ABK0LD81_RAT</name>
<dbReference type="InterPro" id="IPR013106">
    <property type="entry name" value="Ig_V-set"/>
</dbReference>
<evidence type="ECO:0000256" key="1">
    <source>
        <dbReference type="ARBA" id="ARBA00022729"/>
    </source>
</evidence>
<dbReference type="InterPro" id="IPR013783">
    <property type="entry name" value="Ig-like_fold"/>
</dbReference>
<gene>
    <name evidence="7" type="primary">Trbv30</name>
</gene>
<keyword evidence="4" id="KW-0393">Immunoglobulin domain</keyword>
<dbReference type="InterPro" id="IPR050413">
    <property type="entry name" value="TCR_beta_variable"/>
</dbReference>
<reference evidence="7" key="3">
    <citation type="submission" date="2025-09" db="UniProtKB">
        <authorList>
            <consortium name="Ensembl"/>
        </authorList>
    </citation>
    <scope>IDENTIFICATION</scope>
    <source>
        <strain evidence="7">Brown Norway</strain>
    </source>
</reference>